<sequence>MSKSHLLGCLDLVLSVGPPISSLATFQSHQSSVYCWFKSGSNLTWTSNLPVFSGQAAPCIVNAPQPGMSGKVIHGDIKSGPISGLSKRTQIVSLIDITQIQLNGRKPPNIIPLPSSETSELPAGSGLLFISHKSRLNKSILQ</sequence>
<keyword evidence="2" id="KW-1185">Reference proteome</keyword>
<protein>
    <submittedName>
        <fullName evidence="1">Uncharacterized protein</fullName>
    </submittedName>
</protein>
<evidence type="ECO:0000313" key="1">
    <source>
        <dbReference type="EMBL" id="GBN30327.1"/>
    </source>
</evidence>
<organism evidence="1 2">
    <name type="scientific">Araneus ventricosus</name>
    <name type="common">Orbweaver spider</name>
    <name type="synonym">Epeira ventricosa</name>
    <dbReference type="NCBI Taxonomy" id="182803"/>
    <lineage>
        <taxon>Eukaryota</taxon>
        <taxon>Metazoa</taxon>
        <taxon>Ecdysozoa</taxon>
        <taxon>Arthropoda</taxon>
        <taxon>Chelicerata</taxon>
        <taxon>Arachnida</taxon>
        <taxon>Araneae</taxon>
        <taxon>Araneomorphae</taxon>
        <taxon>Entelegynae</taxon>
        <taxon>Araneoidea</taxon>
        <taxon>Araneidae</taxon>
        <taxon>Araneus</taxon>
    </lineage>
</organism>
<name>A0A4Y2MWU8_ARAVE</name>
<proteinExistence type="predicted"/>
<dbReference type="AlphaFoldDB" id="A0A4Y2MWU8"/>
<comment type="caution">
    <text evidence="1">The sequence shown here is derived from an EMBL/GenBank/DDBJ whole genome shotgun (WGS) entry which is preliminary data.</text>
</comment>
<dbReference type="EMBL" id="BGPR01007897">
    <property type="protein sequence ID" value="GBN30327.1"/>
    <property type="molecule type" value="Genomic_DNA"/>
</dbReference>
<accession>A0A4Y2MWU8</accession>
<evidence type="ECO:0000313" key="2">
    <source>
        <dbReference type="Proteomes" id="UP000499080"/>
    </source>
</evidence>
<reference evidence="1 2" key="1">
    <citation type="journal article" date="2019" name="Sci. Rep.">
        <title>Orb-weaving spider Araneus ventricosus genome elucidates the spidroin gene catalogue.</title>
        <authorList>
            <person name="Kono N."/>
            <person name="Nakamura H."/>
            <person name="Ohtoshi R."/>
            <person name="Moran D.A.P."/>
            <person name="Shinohara A."/>
            <person name="Yoshida Y."/>
            <person name="Fujiwara M."/>
            <person name="Mori M."/>
            <person name="Tomita M."/>
            <person name="Arakawa K."/>
        </authorList>
    </citation>
    <scope>NUCLEOTIDE SEQUENCE [LARGE SCALE GENOMIC DNA]</scope>
</reference>
<gene>
    <name evidence="1" type="ORF">AVEN_240197_1</name>
</gene>
<dbReference type="Proteomes" id="UP000499080">
    <property type="component" value="Unassembled WGS sequence"/>
</dbReference>